<feature type="compositionally biased region" description="Low complexity" evidence="2">
    <location>
        <begin position="241"/>
        <end position="253"/>
    </location>
</feature>
<reference evidence="4" key="1">
    <citation type="submission" date="2022-06" db="EMBL/GenBank/DDBJ databases">
        <title>Uncovering the hologenomic basis of an extraordinary plant invasion.</title>
        <authorList>
            <person name="Bieker V.C."/>
            <person name="Martin M.D."/>
            <person name="Gilbert T."/>
            <person name="Hodgins K."/>
            <person name="Battlay P."/>
            <person name="Petersen B."/>
            <person name="Wilson J."/>
        </authorList>
    </citation>
    <scope>NUCLEOTIDE SEQUENCE</scope>
    <source>
        <strain evidence="4">AA19_3_7</strain>
        <tissue evidence="4">Leaf</tissue>
    </source>
</reference>
<dbReference type="CDD" id="cd16647">
    <property type="entry name" value="mRING-HC-C3HC5_NEU1"/>
    <property type="match status" value="1"/>
</dbReference>
<organism evidence="4 5">
    <name type="scientific">Ambrosia artemisiifolia</name>
    <name type="common">Common ragweed</name>
    <dbReference type="NCBI Taxonomy" id="4212"/>
    <lineage>
        <taxon>Eukaryota</taxon>
        <taxon>Viridiplantae</taxon>
        <taxon>Streptophyta</taxon>
        <taxon>Embryophyta</taxon>
        <taxon>Tracheophyta</taxon>
        <taxon>Spermatophyta</taxon>
        <taxon>Magnoliopsida</taxon>
        <taxon>eudicotyledons</taxon>
        <taxon>Gunneridae</taxon>
        <taxon>Pentapetalae</taxon>
        <taxon>asterids</taxon>
        <taxon>campanulids</taxon>
        <taxon>Asterales</taxon>
        <taxon>Asteraceae</taxon>
        <taxon>Asteroideae</taxon>
        <taxon>Heliantheae alliance</taxon>
        <taxon>Heliantheae</taxon>
        <taxon>Ambrosia</taxon>
    </lineage>
</organism>
<dbReference type="PROSITE" id="PS50089">
    <property type="entry name" value="ZF_RING_2"/>
    <property type="match status" value="1"/>
</dbReference>
<feature type="compositionally biased region" description="Low complexity" evidence="2">
    <location>
        <begin position="121"/>
        <end position="145"/>
    </location>
</feature>
<sequence length="916" mass="103948">AASSSPFSYVSLRDHKRSTNNKGYIISQGTRNNKADDDGHDDSSWLPSHNPMTDDSWLPTVTLESADLCHRDGKNIVDDSWLPTVNDGKHGTNTNELDDDTDYSWLPSTFVDNNKIKPKPKNNNNNNNNNNKKNTNKNQNISTNKNESKNHKSNNNKSPQKKPRNGHWALAREVVFSCDQPNEHTENLTSKTSHSSRIKQHDTPSESTYVVESPTSGGVSSLLQRWRDLSEAKNSNKNDESSPSSTRNNSCSTGTNESKKDNSPRSPRNPNNESNSDWDSDKASRRLSCPLPSRDARDSNPGGTEKEKIRVVDIIKKLSREEELAASHAAGHVNESLPPIRTNVLQKRVEGDHNGIKSPKVPRHLIRGRQAFNNFLKQMEDHKQYELKCLVERKPVSKFPHRGRIQASLRFKILRLGAEPKPETNRHRRCISKTLESNNRLDIMDLRERFNSGVQNGATDSTKPKRNDIRNTNNEETPSSAAKDVDVKIKTKTATTNKKQEYQPKIEALTNQSTKNSTSSGKDVVHKAKFVDSSSNSLMFKEDKFYIDENKISFHEDEGQFMSARTSYSQIEDRGFSDFEEGNYSGNKQGLESFNDWIENGYSQTPSDLDGGESYDMQLFDTNYDWVSEISRPKSDWEDMRLARYQEMRHHSSGNEDIQRLLERKSVSSFLGSGLRDLIDQLMVTRIEQSHVQVEKKDIVRREKGDSMKEMGQEHGSMVDEDGDRWSRIETKCSEYSERPWRPNDVINNSETTSRTSPSTSGTTTSPSLEHSLSSGRSHNNSTPQSPFPNTHQTIKMELIYDLKGHMEQLHQEIMELRKSIKSCVNMQVKMQQSLKQNAVAASATCPAQKKERNTHGFVKYNCFICRVMQVDSLLYRCGHMCACFKCAVEMQRTSGECPICEAPIVDIVKAFAHEN</sequence>
<dbReference type="AlphaFoldDB" id="A0AAD5CA00"/>
<feature type="non-terminal residue" evidence="4">
    <location>
        <position position="916"/>
    </location>
</feature>
<feature type="compositionally biased region" description="Basic and acidic residues" evidence="2">
    <location>
        <begin position="693"/>
        <end position="713"/>
    </location>
</feature>
<name>A0AAD5CA00_AMBAR</name>
<dbReference type="SUPFAM" id="SSF57850">
    <property type="entry name" value="RING/U-box"/>
    <property type="match status" value="1"/>
</dbReference>
<keyword evidence="1" id="KW-0862">Zinc</keyword>
<evidence type="ECO:0000256" key="1">
    <source>
        <dbReference type="PROSITE-ProRule" id="PRU00175"/>
    </source>
</evidence>
<keyword evidence="1" id="KW-0863">Zinc-finger</keyword>
<dbReference type="Gene3D" id="3.30.40.10">
    <property type="entry name" value="Zinc/RING finger domain, C3HC4 (zinc finger)"/>
    <property type="match status" value="1"/>
</dbReference>
<feature type="compositionally biased region" description="Basic and acidic residues" evidence="2">
    <location>
        <begin position="33"/>
        <end position="43"/>
    </location>
</feature>
<dbReference type="InterPro" id="IPR013083">
    <property type="entry name" value="Znf_RING/FYVE/PHD"/>
</dbReference>
<evidence type="ECO:0000259" key="3">
    <source>
        <dbReference type="PROSITE" id="PS50089"/>
    </source>
</evidence>
<comment type="caution">
    <text evidence="4">The sequence shown here is derived from an EMBL/GenBank/DDBJ whole genome shotgun (WGS) entry which is preliminary data.</text>
</comment>
<feature type="region of interest" description="Disordered" evidence="2">
    <location>
        <begin position="232"/>
        <end position="308"/>
    </location>
</feature>
<feature type="compositionally biased region" description="Basic and acidic residues" evidence="2">
    <location>
        <begin position="294"/>
        <end position="308"/>
    </location>
</feature>
<dbReference type="Pfam" id="PF13920">
    <property type="entry name" value="zf-C3HC4_3"/>
    <property type="match status" value="1"/>
</dbReference>
<keyword evidence="5" id="KW-1185">Reference proteome</keyword>
<protein>
    <recommendedName>
        <fullName evidence="3">RING-type domain-containing protein</fullName>
    </recommendedName>
</protein>
<accession>A0AAD5CA00</accession>
<feature type="compositionally biased region" description="Polar residues" evidence="2">
    <location>
        <begin position="769"/>
        <end position="791"/>
    </location>
</feature>
<dbReference type="PANTHER" id="PTHR47820:SF3">
    <property type="entry name" value="OS07G0499800 PROTEIN"/>
    <property type="match status" value="1"/>
</dbReference>
<feature type="compositionally biased region" description="Polar residues" evidence="2">
    <location>
        <begin position="509"/>
        <end position="521"/>
    </location>
</feature>
<evidence type="ECO:0000313" key="4">
    <source>
        <dbReference type="EMBL" id="KAI7737842.1"/>
    </source>
</evidence>
<feature type="region of interest" description="Disordered" evidence="2">
    <location>
        <begin position="450"/>
        <end position="521"/>
    </location>
</feature>
<dbReference type="PANTHER" id="PTHR47820">
    <property type="entry name" value="BNAC05G24000D PROTEIN"/>
    <property type="match status" value="1"/>
</dbReference>
<dbReference type="EMBL" id="JAMZMK010008939">
    <property type="protein sequence ID" value="KAI7737842.1"/>
    <property type="molecule type" value="Genomic_DNA"/>
</dbReference>
<gene>
    <name evidence="4" type="ORF">M8C21_020176</name>
</gene>
<feature type="compositionally biased region" description="Basic residues" evidence="2">
    <location>
        <begin position="151"/>
        <end position="165"/>
    </location>
</feature>
<feature type="compositionally biased region" description="Polar residues" evidence="2">
    <location>
        <begin position="452"/>
        <end position="461"/>
    </location>
</feature>
<feature type="region of interest" description="Disordered" evidence="2">
    <location>
        <begin position="178"/>
        <end position="220"/>
    </location>
</feature>
<feature type="compositionally biased region" description="Low complexity" evidence="2">
    <location>
        <begin position="750"/>
        <end position="768"/>
    </location>
</feature>
<feature type="compositionally biased region" description="Low complexity" evidence="2">
    <location>
        <begin position="264"/>
        <end position="275"/>
    </location>
</feature>
<evidence type="ECO:0000313" key="5">
    <source>
        <dbReference type="Proteomes" id="UP001206925"/>
    </source>
</evidence>
<evidence type="ECO:0000256" key="2">
    <source>
        <dbReference type="SAM" id="MobiDB-lite"/>
    </source>
</evidence>
<keyword evidence="1" id="KW-0479">Metal-binding</keyword>
<feature type="compositionally biased region" description="Polar residues" evidence="2">
    <location>
        <begin position="470"/>
        <end position="480"/>
    </location>
</feature>
<feature type="region of interest" description="Disordered" evidence="2">
    <location>
        <begin position="691"/>
        <end position="791"/>
    </location>
</feature>
<feature type="compositionally biased region" description="Polar residues" evidence="2">
    <location>
        <begin position="205"/>
        <end position="220"/>
    </location>
</feature>
<feature type="domain" description="RING-type" evidence="3">
    <location>
        <begin position="863"/>
        <end position="902"/>
    </location>
</feature>
<feature type="region of interest" description="Disordered" evidence="2">
    <location>
        <begin position="20"/>
        <end position="57"/>
    </location>
</feature>
<proteinExistence type="predicted"/>
<feature type="compositionally biased region" description="Basic and acidic residues" evidence="2">
    <location>
        <begin position="724"/>
        <end position="742"/>
    </location>
</feature>
<dbReference type="InterPro" id="IPR001841">
    <property type="entry name" value="Znf_RING"/>
</dbReference>
<dbReference type="GO" id="GO:0008270">
    <property type="term" value="F:zinc ion binding"/>
    <property type="evidence" value="ECO:0007669"/>
    <property type="project" value="UniProtKB-KW"/>
</dbReference>
<dbReference type="Proteomes" id="UP001206925">
    <property type="component" value="Unassembled WGS sequence"/>
</dbReference>
<feature type="region of interest" description="Disordered" evidence="2">
    <location>
        <begin position="74"/>
        <end position="165"/>
    </location>
</feature>